<dbReference type="CDD" id="cd00077">
    <property type="entry name" value="HDc"/>
    <property type="match status" value="1"/>
</dbReference>
<dbReference type="SMART" id="SM00471">
    <property type="entry name" value="HDc"/>
    <property type="match status" value="1"/>
</dbReference>
<dbReference type="SUPFAM" id="SSF109604">
    <property type="entry name" value="HD-domain/PDEase-like"/>
    <property type="match status" value="1"/>
</dbReference>
<dbReference type="InterPro" id="IPR003607">
    <property type="entry name" value="HD/PDEase_dom"/>
</dbReference>
<dbReference type="InterPro" id="IPR006674">
    <property type="entry name" value="HD_domain"/>
</dbReference>
<dbReference type="InterPro" id="IPR012340">
    <property type="entry name" value="NA-bd_OB-fold"/>
</dbReference>
<dbReference type="InterPro" id="IPR006675">
    <property type="entry name" value="HDIG_dom"/>
</dbReference>
<dbReference type="PANTHER" id="PTHR37294">
    <property type="entry name" value="3'-5' EXORIBONUCLEASE YHAM"/>
    <property type="match status" value="1"/>
</dbReference>
<dbReference type="GO" id="GO:0016787">
    <property type="term" value="F:hydrolase activity"/>
    <property type="evidence" value="ECO:0007669"/>
    <property type="project" value="UniProtKB-KW"/>
</dbReference>
<reference evidence="3" key="2">
    <citation type="journal article" date="2021" name="Microbiome">
        <title>Successional dynamics and alternative stable states in a saline activated sludge microbial community over 9 years.</title>
        <authorList>
            <person name="Wang Y."/>
            <person name="Ye J."/>
            <person name="Ju F."/>
            <person name="Liu L."/>
            <person name="Boyd J.A."/>
            <person name="Deng Y."/>
            <person name="Parks D.H."/>
            <person name="Jiang X."/>
            <person name="Yin X."/>
            <person name="Woodcroft B.J."/>
            <person name="Tyson G.W."/>
            <person name="Hugenholtz P."/>
            <person name="Polz M.F."/>
            <person name="Zhang T."/>
        </authorList>
    </citation>
    <scope>NUCLEOTIDE SEQUENCE</scope>
    <source>
        <strain evidence="3">HKST-UBA11</strain>
    </source>
</reference>
<dbReference type="GO" id="GO:0031125">
    <property type="term" value="P:rRNA 3'-end processing"/>
    <property type="evidence" value="ECO:0007669"/>
    <property type="project" value="TreeGrafter"/>
</dbReference>
<evidence type="ECO:0000313" key="4">
    <source>
        <dbReference type="Proteomes" id="UP000754563"/>
    </source>
</evidence>
<sequence>MKKTYIKELETNQDIEQSQFALMSFKKNTTKSGSTYYRLELADKTGGISGNIWENNIPNIELTALENGSIVELWGKIEEFKGTKQVNILSLKKAEEYEMGDFVQVSDRDPEEMWKEVEKHIESIENTDLKELVTDIFSNPEVREQYISHPAATGMHHAFRHGLLEHVLEMLDMADVIAKFYPEADMSLVKAGAILHDIGKLDEIADNGTTYDRPKEGKLLGHIMQGYEMLIRTIPDDFPEELALKLKHIILSHHGILEYGSPVVPKTLEAIIVHQLDDSSAKIRTYQKIIRLNSETEEEFSRRDFLLGTDIYLR</sequence>
<accession>A0A955L984</accession>
<organism evidence="3 4">
    <name type="scientific">Candidatus Dojkabacteria bacterium</name>
    <dbReference type="NCBI Taxonomy" id="2099670"/>
    <lineage>
        <taxon>Bacteria</taxon>
        <taxon>Candidatus Dojkabacteria</taxon>
    </lineage>
</organism>
<dbReference type="PANTHER" id="PTHR37294:SF1">
    <property type="entry name" value="3'-5' EXORIBONUCLEASE YHAM"/>
    <property type="match status" value="1"/>
</dbReference>
<evidence type="ECO:0000313" key="3">
    <source>
        <dbReference type="EMBL" id="MCA9385972.1"/>
    </source>
</evidence>
<dbReference type="Gene3D" id="1.10.3210.10">
    <property type="entry name" value="Hypothetical protein af1432"/>
    <property type="match status" value="1"/>
</dbReference>
<keyword evidence="1" id="KW-0378">Hydrolase</keyword>
<protein>
    <submittedName>
        <fullName evidence="3">HD domain-containing protein</fullName>
    </submittedName>
</protein>
<dbReference type="InterPro" id="IPR050798">
    <property type="entry name" value="YhaM_exoribonuc/phosphodiest"/>
</dbReference>
<dbReference type="Proteomes" id="UP000754563">
    <property type="component" value="Unassembled WGS sequence"/>
</dbReference>
<dbReference type="AlphaFoldDB" id="A0A955L984"/>
<dbReference type="Gene3D" id="2.40.50.140">
    <property type="entry name" value="Nucleic acid-binding proteins"/>
    <property type="match status" value="1"/>
</dbReference>
<dbReference type="SUPFAM" id="SSF50249">
    <property type="entry name" value="Nucleic acid-binding proteins"/>
    <property type="match status" value="1"/>
</dbReference>
<dbReference type="NCBIfam" id="TIGR00277">
    <property type="entry name" value="HDIG"/>
    <property type="match status" value="1"/>
</dbReference>
<evidence type="ECO:0000259" key="2">
    <source>
        <dbReference type="SMART" id="SM00471"/>
    </source>
</evidence>
<comment type="caution">
    <text evidence="3">The sequence shown here is derived from an EMBL/GenBank/DDBJ whole genome shotgun (WGS) entry which is preliminary data.</text>
</comment>
<feature type="domain" description="HD/PDEase" evidence="2">
    <location>
        <begin position="159"/>
        <end position="291"/>
    </location>
</feature>
<dbReference type="EMBL" id="JAGQLH010000062">
    <property type="protein sequence ID" value="MCA9385972.1"/>
    <property type="molecule type" value="Genomic_DNA"/>
</dbReference>
<evidence type="ECO:0000256" key="1">
    <source>
        <dbReference type="ARBA" id="ARBA00022801"/>
    </source>
</evidence>
<reference evidence="3" key="1">
    <citation type="submission" date="2020-04" db="EMBL/GenBank/DDBJ databases">
        <authorList>
            <person name="Zhang T."/>
        </authorList>
    </citation>
    <scope>NUCLEOTIDE SEQUENCE</scope>
    <source>
        <strain evidence="3">HKST-UBA11</strain>
    </source>
</reference>
<proteinExistence type="predicted"/>
<gene>
    <name evidence="3" type="ORF">KC717_04980</name>
</gene>
<dbReference type="Pfam" id="PF01966">
    <property type="entry name" value="HD"/>
    <property type="match status" value="1"/>
</dbReference>
<name>A0A955L984_9BACT</name>